<dbReference type="PANTHER" id="PTHR24093">
    <property type="entry name" value="CATION TRANSPORTING ATPASE"/>
    <property type="match status" value="1"/>
</dbReference>
<dbReference type="InterPro" id="IPR023298">
    <property type="entry name" value="ATPase_P-typ_TM_dom_sf"/>
</dbReference>
<keyword evidence="10" id="KW-0067">ATP-binding</keyword>
<evidence type="ECO:0000313" key="21">
    <source>
        <dbReference type="EMBL" id="KAK3003804.1"/>
    </source>
</evidence>
<organism evidence="21 22">
    <name type="scientific">Escallonia herrerae</name>
    <dbReference type="NCBI Taxonomy" id="1293975"/>
    <lineage>
        <taxon>Eukaryota</taxon>
        <taxon>Viridiplantae</taxon>
        <taxon>Streptophyta</taxon>
        <taxon>Embryophyta</taxon>
        <taxon>Tracheophyta</taxon>
        <taxon>Spermatophyta</taxon>
        <taxon>Magnoliopsida</taxon>
        <taxon>eudicotyledons</taxon>
        <taxon>Gunneridae</taxon>
        <taxon>Pentapetalae</taxon>
        <taxon>asterids</taxon>
        <taxon>campanulids</taxon>
        <taxon>Escalloniales</taxon>
        <taxon>Escalloniaceae</taxon>
        <taxon>Escallonia</taxon>
    </lineage>
</organism>
<feature type="domain" description="Cation-transporting P-type ATPase C-terminal" evidence="19">
    <location>
        <begin position="793"/>
        <end position="967"/>
    </location>
</feature>
<dbReference type="InterPro" id="IPR023214">
    <property type="entry name" value="HAD_sf"/>
</dbReference>
<comment type="catalytic activity">
    <reaction evidence="16">
        <text>Ca(2+)(in) + ATP + H2O = Ca(2+)(out) + ADP + phosphate + H(+)</text>
        <dbReference type="Rhea" id="RHEA:18105"/>
        <dbReference type="ChEBI" id="CHEBI:15377"/>
        <dbReference type="ChEBI" id="CHEBI:15378"/>
        <dbReference type="ChEBI" id="CHEBI:29108"/>
        <dbReference type="ChEBI" id="CHEBI:30616"/>
        <dbReference type="ChEBI" id="CHEBI:43474"/>
        <dbReference type="ChEBI" id="CHEBI:456216"/>
        <dbReference type="EC" id="7.2.2.10"/>
    </reaction>
</comment>
<evidence type="ECO:0000256" key="13">
    <source>
        <dbReference type="ARBA" id="ARBA00022989"/>
    </source>
</evidence>
<proteinExistence type="inferred from homology"/>
<keyword evidence="14" id="KW-0406">Ion transport</keyword>
<protein>
    <recommendedName>
        <fullName evidence="3">P-type Ca(2+) transporter</fullName>
        <ecNumber evidence="3">7.2.2.10</ecNumber>
    </recommendedName>
</protein>
<dbReference type="SUPFAM" id="SSF81665">
    <property type="entry name" value="Calcium ATPase, transmembrane domain M"/>
    <property type="match status" value="1"/>
</dbReference>
<evidence type="ECO:0000256" key="10">
    <source>
        <dbReference type="ARBA" id="ARBA00022840"/>
    </source>
</evidence>
<evidence type="ECO:0000256" key="4">
    <source>
        <dbReference type="ARBA" id="ARBA00022448"/>
    </source>
</evidence>
<dbReference type="NCBIfam" id="TIGR01494">
    <property type="entry name" value="ATPase_P-type"/>
    <property type="match status" value="1"/>
</dbReference>
<comment type="subcellular location">
    <subcellularLocation>
        <location evidence="1">Membrane</location>
        <topology evidence="1">Multi-pass membrane protein</topology>
    </subcellularLocation>
</comment>
<dbReference type="PRINTS" id="PR00119">
    <property type="entry name" value="CATATPASE"/>
</dbReference>
<gene>
    <name evidence="21" type="ORF">RJ639_018962</name>
</gene>
<evidence type="ECO:0000256" key="12">
    <source>
        <dbReference type="ARBA" id="ARBA00022860"/>
    </source>
</evidence>
<keyword evidence="7" id="KW-0479">Metal-binding</keyword>
<dbReference type="InterPro" id="IPR006408">
    <property type="entry name" value="P-type_ATPase_IIB"/>
</dbReference>
<evidence type="ECO:0000256" key="8">
    <source>
        <dbReference type="ARBA" id="ARBA00022741"/>
    </source>
</evidence>
<dbReference type="Gene3D" id="3.40.50.1000">
    <property type="entry name" value="HAD superfamily/HAD-like"/>
    <property type="match status" value="1"/>
</dbReference>
<dbReference type="GO" id="GO:0005516">
    <property type="term" value="F:calmodulin binding"/>
    <property type="evidence" value="ECO:0007669"/>
    <property type="project" value="UniProtKB-KW"/>
</dbReference>
<feature type="transmembrane region" description="Helical" evidence="17">
    <location>
        <begin position="920"/>
        <end position="945"/>
    </location>
</feature>
<dbReference type="SUPFAM" id="SSF81653">
    <property type="entry name" value="Calcium ATPase, transduction domain A"/>
    <property type="match status" value="1"/>
</dbReference>
<dbReference type="SUPFAM" id="SSF56784">
    <property type="entry name" value="HAD-like"/>
    <property type="match status" value="1"/>
</dbReference>
<keyword evidence="4" id="KW-0813">Transport</keyword>
<dbReference type="AlphaFoldDB" id="A0AA88VB55"/>
<dbReference type="InterPro" id="IPR008250">
    <property type="entry name" value="ATPase_P-typ_transduc_dom_A_sf"/>
</dbReference>
<evidence type="ECO:0000256" key="14">
    <source>
        <dbReference type="ARBA" id="ARBA00023065"/>
    </source>
</evidence>
<evidence type="ECO:0000256" key="11">
    <source>
        <dbReference type="ARBA" id="ARBA00022842"/>
    </source>
</evidence>
<feature type="non-terminal residue" evidence="21">
    <location>
        <position position="970"/>
    </location>
</feature>
<evidence type="ECO:0000259" key="18">
    <source>
        <dbReference type="Pfam" id="PF00122"/>
    </source>
</evidence>
<dbReference type="Pfam" id="PF00690">
    <property type="entry name" value="Cation_ATPase_N"/>
    <property type="match status" value="1"/>
</dbReference>
<feature type="domain" description="Cation-transporting P-type ATPase N-terminal" evidence="20">
    <location>
        <begin position="75"/>
        <end position="143"/>
    </location>
</feature>
<keyword evidence="12" id="KW-0112">Calmodulin-binding</keyword>
<dbReference type="GO" id="GO:0005524">
    <property type="term" value="F:ATP binding"/>
    <property type="evidence" value="ECO:0007669"/>
    <property type="project" value="UniProtKB-KW"/>
</dbReference>
<accession>A0AA88VB55</accession>
<keyword evidence="5" id="KW-0109">Calcium transport</keyword>
<evidence type="ECO:0000256" key="2">
    <source>
        <dbReference type="ARBA" id="ARBA00006124"/>
    </source>
</evidence>
<keyword evidence="22" id="KW-1185">Reference proteome</keyword>
<keyword evidence="9" id="KW-0106">Calcium</keyword>
<dbReference type="InterPro" id="IPR006068">
    <property type="entry name" value="ATPase_P-typ_cation-transptr_C"/>
</dbReference>
<evidence type="ECO:0000256" key="15">
    <source>
        <dbReference type="ARBA" id="ARBA00023136"/>
    </source>
</evidence>
<feature type="transmembrane region" description="Helical" evidence="17">
    <location>
        <begin position="799"/>
        <end position="819"/>
    </location>
</feature>
<feature type="transmembrane region" description="Helical" evidence="17">
    <location>
        <begin position="351"/>
        <end position="374"/>
    </location>
</feature>
<feature type="domain" description="P-type ATPase A" evidence="18">
    <location>
        <begin position="197"/>
        <end position="290"/>
    </location>
</feature>
<feature type="transmembrane region" description="Helical" evidence="17">
    <location>
        <begin position="772"/>
        <end position="793"/>
    </location>
</feature>
<keyword evidence="6 17" id="KW-0812">Transmembrane</keyword>
<feature type="transmembrane region" description="Helical" evidence="17">
    <location>
        <begin position="951"/>
        <end position="969"/>
    </location>
</feature>
<dbReference type="InterPro" id="IPR059000">
    <property type="entry name" value="ATPase_P-type_domA"/>
</dbReference>
<feature type="transmembrane region" description="Helical" evidence="17">
    <location>
        <begin position="880"/>
        <end position="899"/>
    </location>
</feature>
<evidence type="ECO:0000256" key="17">
    <source>
        <dbReference type="SAM" id="Phobius"/>
    </source>
</evidence>
<keyword evidence="8" id="KW-0547">Nucleotide-binding</keyword>
<keyword evidence="13 17" id="KW-1133">Transmembrane helix</keyword>
<feature type="transmembrane region" description="Helical" evidence="17">
    <location>
        <begin position="840"/>
        <end position="860"/>
    </location>
</feature>
<dbReference type="InterPro" id="IPR023299">
    <property type="entry name" value="ATPase_P-typ_cyto_dom_N"/>
</dbReference>
<evidence type="ECO:0000256" key="7">
    <source>
        <dbReference type="ARBA" id="ARBA00022723"/>
    </source>
</evidence>
<reference evidence="21" key="1">
    <citation type="submission" date="2022-12" db="EMBL/GenBank/DDBJ databases">
        <title>Draft genome assemblies for two species of Escallonia (Escalloniales).</title>
        <authorList>
            <person name="Chanderbali A."/>
            <person name="Dervinis C."/>
            <person name="Anghel I."/>
            <person name="Soltis D."/>
            <person name="Soltis P."/>
            <person name="Zapata F."/>
        </authorList>
    </citation>
    <scope>NUCLEOTIDE SEQUENCE</scope>
    <source>
        <strain evidence="21">UCBG64.0493</strain>
        <tissue evidence="21">Leaf</tissue>
    </source>
</reference>
<dbReference type="InterPro" id="IPR001757">
    <property type="entry name" value="P_typ_ATPase"/>
</dbReference>
<feature type="transmembrane region" description="Helical" evidence="17">
    <location>
        <begin position="133"/>
        <end position="151"/>
    </location>
</feature>
<dbReference type="Pfam" id="PF00689">
    <property type="entry name" value="Cation_ATPase_C"/>
    <property type="match status" value="1"/>
</dbReference>
<feature type="transmembrane region" description="Helical" evidence="17">
    <location>
        <begin position="157"/>
        <end position="178"/>
    </location>
</feature>
<dbReference type="InterPro" id="IPR004014">
    <property type="entry name" value="ATPase_P-typ_cation-transptr_N"/>
</dbReference>
<evidence type="ECO:0000259" key="19">
    <source>
        <dbReference type="Pfam" id="PF00689"/>
    </source>
</evidence>
<dbReference type="Gene3D" id="1.20.1110.10">
    <property type="entry name" value="Calcium-transporting ATPase, transmembrane domain"/>
    <property type="match status" value="1"/>
</dbReference>
<evidence type="ECO:0000256" key="1">
    <source>
        <dbReference type="ARBA" id="ARBA00004141"/>
    </source>
</evidence>
<keyword evidence="11" id="KW-0460">Magnesium</keyword>
<evidence type="ECO:0000259" key="20">
    <source>
        <dbReference type="Pfam" id="PF00690"/>
    </source>
</evidence>
<comment type="similarity">
    <text evidence="2">Belongs to the cation transport ATPase (P-type) (TC 3.A.3) family. Type IIB subfamily.</text>
</comment>
<dbReference type="InterPro" id="IPR036412">
    <property type="entry name" value="HAD-like_sf"/>
</dbReference>
<evidence type="ECO:0000313" key="22">
    <source>
        <dbReference type="Proteomes" id="UP001188597"/>
    </source>
</evidence>
<dbReference type="Gene3D" id="3.40.1110.10">
    <property type="entry name" value="Calcium-transporting ATPase, cytoplasmic domain N"/>
    <property type="match status" value="1"/>
</dbReference>
<sequence length="970" mass="106302">MYIWEVAVDGPNINIAEYILLYCATFDLLTCDYVWQAAASRTAERLPVMDLPAGFGISSDGLESIVSYGGCLDRYGGIEEVARGLSVSLERGVSAYDRPSIAERKSYYGSNRHDEKPRRSFWIFLWNALKERISLFLIVFGLVYIVVGVAIEGSLQCVLEGLGVMLFSFFCVVTRAIIDHHMHLLFKEKQKRNESNIYVIRDGKRKRLSSDDVVVGDVVELLMGDQVPANGLFISGHSLMVDESSISGESKPVMVDRERPLLLSGSAVQDGWCRMLVIAVGTRTQWGSLLACIAHKDDDTPLSLQLNGIASFFGGIGLTLSLLVLIVAMIVSFSDKEALHGVFPLLKYVALVLRILFAAVPAGLQLAVTLNLGLRTKKLMSGRALVRQTSVWENMSAVSTICVDSSGTLTTNYMVVNRTWTCGRILVTTDHRDVLEPAIPQEALNTLLQSILKTTSAEMMEGQDGEKTIVIGSPMETALLKYGLLLGANSDAWLWDAKIVKAVPFSSVRKKKSVLVCLPEGGLRALCKGPPEIILHLCESVMDYNGESVQFSRGERDIVKDVIYAFAAEGLTTLCYAYQDMGESLTEHRIPEDGYTLVAVVGIRNPLRPGVRDAVLGCLTAGIAVRMFTADNIDNAKALARECGILTEDCRAIEAPDFRRKSPEELKNLIPKIQVMACSSSQDKQMLVASLKNMFGEVVAVISNETNDAPALREADVGIVMDMAGTEDFREQVAKEEGDVLLLDGDFAAAVNVVKWAPAAYSNIQEFVQMQLTINTLALVLNSVSACISGSAVFTPIQLLWACMIMVILEALALASVTASECVMKGSPLGRGMNLVTSSMRWNIVGQTVYHLAVCAILKFNGESLPRVDGSDVDSVVNTTISISVNTTIFMSFVFFQVFKDFKRYEEDKVNVFHVISSKWLFLCVIIVMVAFQVVVVEFCGGLIGSVPLRWQLWLLILLIGSSCFVVQLT</sequence>
<evidence type="ECO:0000256" key="5">
    <source>
        <dbReference type="ARBA" id="ARBA00022568"/>
    </source>
</evidence>
<dbReference type="EC" id="7.2.2.10" evidence="3"/>
<dbReference type="PANTHER" id="PTHR24093:SF462">
    <property type="entry name" value="CALCIUM-TRANSPORTING ATPASE 11, PLASMA MEMBRANE-TYPE-RELATED"/>
    <property type="match status" value="1"/>
</dbReference>
<dbReference type="GO" id="GO:0016887">
    <property type="term" value="F:ATP hydrolysis activity"/>
    <property type="evidence" value="ECO:0007669"/>
    <property type="project" value="InterPro"/>
</dbReference>
<dbReference type="Pfam" id="PF00122">
    <property type="entry name" value="E1-E2_ATPase"/>
    <property type="match status" value="1"/>
</dbReference>
<evidence type="ECO:0000256" key="9">
    <source>
        <dbReference type="ARBA" id="ARBA00022837"/>
    </source>
</evidence>
<evidence type="ECO:0000256" key="16">
    <source>
        <dbReference type="ARBA" id="ARBA00048694"/>
    </source>
</evidence>
<dbReference type="EMBL" id="JAVXUP010002358">
    <property type="protein sequence ID" value="KAK3003804.1"/>
    <property type="molecule type" value="Genomic_DNA"/>
</dbReference>
<evidence type="ECO:0000256" key="6">
    <source>
        <dbReference type="ARBA" id="ARBA00022692"/>
    </source>
</evidence>
<dbReference type="GO" id="GO:0046872">
    <property type="term" value="F:metal ion binding"/>
    <property type="evidence" value="ECO:0007669"/>
    <property type="project" value="UniProtKB-KW"/>
</dbReference>
<comment type="caution">
    <text evidence="21">The sequence shown here is derived from an EMBL/GenBank/DDBJ whole genome shotgun (WGS) entry which is preliminary data.</text>
</comment>
<dbReference type="Gene3D" id="2.70.150.10">
    <property type="entry name" value="Calcium-transporting ATPase, cytoplasmic transduction domain A"/>
    <property type="match status" value="1"/>
</dbReference>
<dbReference type="GO" id="GO:0005388">
    <property type="term" value="F:P-type calcium transporter activity"/>
    <property type="evidence" value="ECO:0007669"/>
    <property type="project" value="UniProtKB-EC"/>
</dbReference>
<evidence type="ECO:0000256" key="3">
    <source>
        <dbReference type="ARBA" id="ARBA00012790"/>
    </source>
</evidence>
<keyword evidence="15 17" id="KW-0472">Membrane</keyword>
<dbReference type="Pfam" id="PF13246">
    <property type="entry name" value="Cation_ATPase"/>
    <property type="match status" value="1"/>
</dbReference>
<dbReference type="SUPFAM" id="SSF81660">
    <property type="entry name" value="Metal cation-transporting ATPase, ATP-binding domain N"/>
    <property type="match status" value="1"/>
</dbReference>
<name>A0AA88VB55_9ASTE</name>
<dbReference type="GO" id="GO:0005886">
    <property type="term" value="C:plasma membrane"/>
    <property type="evidence" value="ECO:0007669"/>
    <property type="project" value="TreeGrafter"/>
</dbReference>
<dbReference type="NCBIfam" id="TIGR01517">
    <property type="entry name" value="ATPase-IIB_Ca"/>
    <property type="match status" value="1"/>
</dbReference>
<dbReference type="Proteomes" id="UP001188597">
    <property type="component" value="Unassembled WGS sequence"/>
</dbReference>
<feature type="transmembrane region" description="Helical" evidence="17">
    <location>
        <begin position="309"/>
        <end position="331"/>
    </location>
</feature>